<dbReference type="EMBL" id="VYGV01000011">
    <property type="protein sequence ID" value="NWF46103.1"/>
    <property type="molecule type" value="Genomic_DNA"/>
</dbReference>
<keyword evidence="3" id="KW-0378">Hydrolase</keyword>
<feature type="domain" description="Helicase ATP-binding" evidence="8">
    <location>
        <begin position="268"/>
        <end position="417"/>
    </location>
</feature>
<gene>
    <name evidence="10" type="ORF">F3K02_12695</name>
</gene>
<dbReference type="InterPro" id="IPR011545">
    <property type="entry name" value="DEAD/DEAH_box_helicase_dom"/>
</dbReference>
<evidence type="ECO:0000256" key="2">
    <source>
        <dbReference type="ARBA" id="ARBA00022763"/>
    </source>
</evidence>
<keyword evidence="6" id="KW-0238">DNA-binding</keyword>
<dbReference type="RefSeq" id="WP_177136010.1">
    <property type="nucleotide sequence ID" value="NZ_VYGV01000011.1"/>
</dbReference>
<keyword evidence="7" id="KW-0234">DNA repair</keyword>
<evidence type="ECO:0000256" key="1">
    <source>
        <dbReference type="ARBA" id="ARBA00022741"/>
    </source>
</evidence>
<organism evidence="10 11">
    <name type="scientific">Hydrogenophaga aromaticivorans</name>
    <dbReference type="NCBI Taxonomy" id="2610898"/>
    <lineage>
        <taxon>Bacteria</taxon>
        <taxon>Pseudomonadati</taxon>
        <taxon>Pseudomonadota</taxon>
        <taxon>Betaproteobacteria</taxon>
        <taxon>Burkholderiales</taxon>
        <taxon>Comamonadaceae</taxon>
        <taxon>Hydrogenophaga</taxon>
    </lineage>
</organism>
<dbReference type="InterPro" id="IPR014001">
    <property type="entry name" value="Helicase_ATP-bd"/>
</dbReference>
<reference evidence="10 11" key="1">
    <citation type="submission" date="2019-09" db="EMBL/GenBank/DDBJ databases">
        <title>Hydrogenophaga aromatica sp. nov., isolated from a para-xylene-degrading enrichment culture.</title>
        <authorList>
            <person name="Tancsics A."/>
            <person name="Banerjee S."/>
        </authorList>
    </citation>
    <scope>NUCLEOTIDE SEQUENCE [LARGE SCALE GENOMIC DNA]</scope>
    <source>
        <strain evidence="10 11">D2P1</strain>
    </source>
</reference>
<keyword evidence="11" id="KW-1185">Reference proteome</keyword>
<dbReference type="SMART" id="SM00487">
    <property type="entry name" value="DEXDc"/>
    <property type="match status" value="1"/>
</dbReference>
<dbReference type="GO" id="GO:0006281">
    <property type="term" value="P:DNA repair"/>
    <property type="evidence" value="ECO:0007669"/>
    <property type="project" value="UniProtKB-KW"/>
</dbReference>
<dbReference type="PANTHER" id="PTHR47964:SF1">
    <property type="entry name" value="ATP-DEPENDENT DNA HELICASE HOMOLOG RECG, CHLOROPLASTIC"/>
    <property type="match status" value="1"/>
</dbReference>
<comment type="caution">
    <text evidence="10">The sequence shown here is derived from an EMBL/GenBank/DDBJ whole genome shotgun (WGS) entry which is preliminary data.</text>
</comment>
<dbReference type="GO" id="GO:0005524">
    <property type="term" value="F:ATP binding"/>
    <property type="evidence" value="ECO:0007669"/>
    <property type="project" value="UniProtKB-KW"/>
</dbReference>
<dbReference type="Proteomes" id="UP000545507">
    <property type="component" value="Unassembled WGS sequence"/>
</dbReference>
<dbReference type="PANTHER" id="PTHR47964">
    <property type="entry name" value="ATP-DEPENDENT DNA HELICASE HOMOLOG RECG, CHLOROPLASTIC"/>
    <property type="match status" value="1"/>
</dbReference>
<accession>A0A7Y8GXE3</accession>
<evidence type="ECO:0000256" key="4">
    <source>
        <dbReference type="ARBA" id="ARBA00022806"/>
    </source>
</evidence>
<dbReference type="GO" id="GO:0016787">
    <property type="term" value="F:hydrolase activity"/>
    <property type="evidence" value="ECO:0007669"/>
    <property type="project" value="UniProtKB-KW"/>
</dbReference>
<dbReference type="SUPFAM" id="SSF52540">
    <property type="entry name" value="P-loop containing nucleoside triphosphate hydrolases"/>
    <property type="match status" value="1"/>
</dbReference>
<protein>
    <submittedName>
        <fullName evidence="10">DEAD/DEAH box helicase</fullName>
    </submittedName>
</protein>
<dbReference type="InterPro" id="IPR047112">
    <property type="entry name" value="RecG/Mfd"/>
</dbReference>
<sequence>MDQKTLESTLKALDCDSHAQVLLCIPKGHVDRGSVYTDLHAAPLHRESLLRVRFEGYAGLDSQGNATGSPYPASIEVKLSFEEGSPITTRFFGLSLATAQALEGRWTTIEAMAVQMGTNRYLRGARLQKPTGRIDPLYNGIGGKVSGERVQEAIEAALGRPSLIEQAAEEVMASTVISRRLQVVGRSASALLYSLHRPASLVQAANALTFVKRCTIAEVRAAARRASMPAADASVATNIDKALIEAVGQQREVLSPDQRQALNIIRKAINASGAARILLNGDVGSGKTLVFLLSLAAVVRSSDTSSRVAVMVPSDLVARQIHAQASSRFPDLRPALVCADSSDIPVNARILIGTQALLARKDVGQLTALVVDEQHKFSVDQRSALVGPRTHVIEASATPIPRSLALALFSGWVQARIERCPVEKDISSHVLIEGSDRDTAVQLVQTHLQRGKRVIFLYPKVSGENASVKARGQALSERFPGKVAIIHGKLSNKHKQLAISQFADGSCPIAVASTAVEVGMDVPDVGLMIVSGADRFGVSQLHQLRGRLVRNGGSGDFVMMLDRQPARPTLQRLHAVRDHLDGFALAERDLQLRGFGDVLGDMQTGKSTGTFKLTKLSAEDFLDSPG</sequence>
<dbReference type="AlphaFoldDB" id="A0A7Y8GXE3"/>
<keyword evidence="2" id="KW-0227">DNA damage</keyword>
<keyword evidence="4 10" id="KW-0347">Helicase</keyword>
<dbReference type="SMART" id="SM00490">
    <property type="entry name" value="HELICc"/>
    <property type="match status" value="1"/>
</dbReference>
<dbReference type="Pfam" id="PF00271">
    <property type="entry name" value="Helicase_C"/>
    <property type="match status" value="1"/>
</dbReference>
<keyword evidence="1" id="KW-0547">Nucleotide-binding</keyword>
<evidence type="ECO:0000256" key="5">
    <source>
        <dbReference type="ARBA" id="ARBA00022840"/>
    </source>
</evidence>
<evidence type="ECO:0000259" key="8">
    <source>
        <dbReference type="PROSITE" id="PS51192"/>
    </source>
</evidence>
<name>A0A7Y8GXE3_9BURK</name>
<proteinExistence type="predicted"/>
<evidence type="ECO:0000256" key="7">
    <source>
        <dbReference type="ARBA" id="ARBA00023204"/>
    </source>
</evidence>
<dbReference type="Gene3D" id="3.40.50.300">
    <property type="entry name" value="P-loop containing nucleotide triphosphate hydrolases"/>
    <property type="match status" value="2"/>
</dbReference>
<dbReference type="GO" id="GO:0003678">
    <property type="term" value="F:DNA helicase activity"/>
    <property type="evidence" value="ECO:0007669"/>
    <property type="project" value="TreeGrafter"/>
</dbReference>
<dbReference type="Pfam" id="PF00270">
    <property type="entry name" value="DEAD"/>
    <property type="match status" value="1"/>
</dbReference>
<keyword evidence="5" id="KW-0067">ATP-binding</keyword>
<evidence type="ECO:0000313" key="10">
    <source>
        <dbReference type="EMBL" id="NWF46103.1"/>
    </source>
</evidence>
<dbReference type="PROSITE" id="PS51194">
    <property type="entry name" value="HELICASE_CTER"/>
    <property type="match status" value="1"/>
</dbReference>
<evidence type="ECO:0000256" key="6">
    <source>
        <dbReference type="ARBA" id="ARBA00023125"/>
    </source>
</evidence>
<dbReference type="InterPro" id="IPR027417">
    <property type="entry name" value="P-loop_NTPase"/>
</dbReference>
<dbReference type="InterPro" id="IPR001650">
    <property type="entry name" value="Helicase_C-like"/>
</dbReference>
<evidence type="ECO:0000259" key="9">
    <source>
        <dbReference type="PROSITE" id="PS51194"/>
    </source>
</evidence>
<feature type="domain" description="Helicase C-terminal" evidence="9">
    <location>
        <begin position="442"/>
        <end position="591"/>
    </location>
</feature>
<evidence type="ECO:0000256" key="3">
    <source>
        <dbReference type="ARBA" id="ARBA00022801"/>
    </source>
</evidence>
<dbReference type="GO" id="GO:0003677">
    <property type="term" value="F:DNA binding"/>
    <property type="evidence" value="ECO:0007669"/>
    <property type="project" value="UniProtKB-KW"/>
</dbReference>
<dbReference type="PROSITE" id="PS51192">
    <property type="entry name" value="HELICASE_ATP_BIND_1"/>
    <property type="match status" value="1"/>
</dbReference>
<evidence type="ECO:0000313" key="11">
    <source>
        <dbReference type="Proteomes" id="UP000545507"/>
    </source>
</evidence>